<keyword evidence="2" id="KW-1185">Reference proteome</keyword>
<protein>
    <submittedName>
        <fullName evidence="1">Uncharacterized protein</fullName>
    </submittedName>
</protein>
<dbReference type="AlphaFoldDB" id="A0A1H9BP62"/>
<dbReference type="OrthoDB" id="1495317at2"/>
<organism evidence="1 2">
    <name type="scientific">Flavobacterium urocaniciphilum</name>
    <dbReference type="NCBI Taxonomy" id="1299341"/>
    <lineage>
        <taxon>Bacteria</taxon>
        <taxon>Pseudomonadati</taxon>
        <taxon>Bacteroidota</taxon>
        <taxon>Flavobacteriia</taxon>
        <taxon>Flavobacteriales</taxon>
        <taxon>Flavobacteriaceae</taxon>
        <taxon>Flavobacterium</taxon>
    </lineage>
</organism>
<dbReference type="RefSeq" id="WP_091467192.1">
    <property type="nucleotide sequence ID" value="NZ_FOEI01000003.1"/>
</dbReference>
<evidence type="ECO:0000313" key="1">
    <source>
        <dbReference type="EMBL" id="SEP90716.1"/>
    </source>
</evidence>
<dbReference type="EMBL" id="FOEI01000003">
    <property type="protein sequence ID" value="SEP90716.1"/>
    <property type="molecule type" value="Genomic_DNA"/>
</dbReference>
<name>A0A1H9BP62_9FLAO</name>
<accession>A0A1H9BP62</accession>
<proteinExistence type="predicted"/>
<dbReference type="Proteomes" id="UP000198648">
    <property type="component" value="Unassembled WGS sequence"/>
</dbReference>
<dbReference type="STRING" id="1299341.SAMN05444005_103128"/>
<gene>
    <name evidence="1" type="ORF">SAMN05444005_103128</name>
</gene>
<reference evidence="1 2" key="1">
    <citation type="submission" date="2016-10" db="EMBL/GenBank/DDBJ databases">
        <authorList>
            <person name="de Groot N.N."/>
        </authorList>
    </citation>
    <scope>NUCLEOTIDE SEQUENCE [LARGE SCALE GENOMIC DNA]</scope>
    <source>
        <strain evidence="1 2">DSM 27078</strain>
    </source>
</reference>
<evidence type="ECO:0000313" key="2">
    <source>
        <dbReference type="Proteomes" id="UP000198648"/>
    </source>
</evidence>
<sequence length="76" mass="8356">MEQTFGQKAVSVVVTQGLENTQVDKVTEVKTTFAKIIDTVNDIEVKSYLGNTLKGMAIRACIEASSMVVRIIVHKE</sequence>